<keyword evidence="3 7" id="KW-1133">Transmembrane helix</keyword>
<dbReference type="GO" id="GO:0016020">
    <property type="term" value="C:membrane"/>
    <property type="evidence" value="ECO:0007669"/>
    <property type="project" value="UniProtKB-SubCell"/>
</dbReference>
<evidence type="ECO:0000313" key="9">
    <source>
        <dbReference type="EMBL" id="CAI6330444.1"/>
    </source>
</evidence>
<comment type="subcellular location">
    <subcellularLocation>
        <location evidence="1">Membrane</location>
        <topology evidence="1">Multi-pass membrane protein</topology>
    </subcellularLocation>
</comment>
<feature type="transmembrane region" description="Helical" evidence="7">
    <location>
        <begin position="117"/>
        <end position="141"/>
    </location>
</feature>
<feature type="transmembrane region" description="Helical" evidence="7">
    <location>
        <begin position="247"/>
        <end position="270"/>
    </location>
</feature>
<protein>
    <recommendedName>
        <fullName evidence="8">Rhodopsin domain-containing protein</fullName>
    </recommendedName>
</protein>
<dbReference type="InterPro" id="IPR049326">
    <property type="entry name" value="Rhodopsin_dom_fungi"/>
</dbReference>
<dbReference type="AlphaFoldDB" id="A0A9W4XGW2"/>
<dbReference type="Proteomes" id="UP001152607">
    <property type="component" value="Unassembled WGS sequence"/>
</dbReference>
<dbReference type="Pfam" id="PF20684">
    <property type="entry name" value="Fung_rhodopsin"/>
    <property type="match status" value="1"/>
</dbReference>
<gene>
    <name evidence="9" type="ORF">PDIGIT_LOCUS4240</name>
</gene>
<evidence type="ECO:0000256" key="6">
    <source>
        <dbReference type="SAM" id="MobiDB-lite"/>
    </source>
</evidence>
<evidence type="ECO:0000256" key="2">
    <source>
        <dbReference type="ARBA" id="ARBA00022692"/>
    </source>
</evidence>
<evidence type="ECO:0000256" key="5">
    <source>
        <dbReference type="ARBA" id="ARBA00038359"/>
    </source>
</evidence>
<evidence type="ECO:0000256" key="3">
    <source>
        <dbReference type="ARBA" id="ARBA00022989"/>
    </source>
</evidence>
<keyword evidence="4 7" id="KW-0472">Membrane</keyword>
<feature type="compositionally biased region" description="Polar residues" evidence="6">
    <location>
        <begin position="281"/>
        <end position="304"/>
    </location>
</feature>
<feature type="transmembrane region" description="Helical" evidence="7">
    <location>
        <begin position="82"/>
        <end position="105"/>
    </location>
</feature>
<evidence type="ECO:0000259" key="8">
    <source>
        <dbReference type="Pfam" id="PF20684"/>
    </source>
</evidence>
<feature type="transmembrane region" description="Helical" evidence="7">
    <location>
        <begin position="172"/>
        <end position="194"/>
    </location>
</feature>
<evidence type="ECO:0000313" key="10">
    <source>
        <dbReference type="Proteomes" id="UP001152607"/>
    </source>
</evidence>
<evidence type="ECO:0000256" key="4">
    <source>
        <dbReference type="ARBA" id="ARBA00023136"/>
    </source>
</evidence>
<feature type="region of interest" description="Disordered" evidence="6">
    <location>
        <begin position="279"/>
        <end position="304"/>
    </location>
</feature>
<organism evidence="9 10">
    <name type="scientific">Periconia digitata</name>
    <dbReference type="NCBI Taxonomy" id="1303443"/>
    <lineage>
        <taxon>Eukaryota</taxon>
        <taxon>Fungi</taxon>
        <taxon>Dikarya</taxon>
        <taxon>Ascomycota</taxon>
        <taxon>Pezizomycotina</taxon>
        <taxon>Dothideomycetes</taxon>
        <taxon>Pleosporomycetidae</taxon>
        <taxon>Pleosporales</taxon>
        <taxon>Massarineae</taxon>
        <taxon>Periconiaceae</taxon>
        <taxon>Periconia</taxon>
    </lineage>
</organism>
<evidence type="ECO:0000256" key="1">
    <source>
        <dbReference type="ARBA" id="ARBA00004141"/>
    </source>
</evidence>
<dbReference type="EMBL" id="CAOQHR010000002">
    <property type="protein sequence ID" value="CAI6330444.1"/>
    <property type="molecule type" value="Genomic_DNA"/>
</dbReference>
<comment type="similarity">
    <text evidence="5">Belongs to the SAT4 family.</text>
</comment>
<accession>A0A9W4XGW2</accession>
<name>A0A9W4XGW2_9PLEO</name>
<comment type="caution">
    <text evidence="9">The sequence shown here is derived from an EMBL/GenBank/DDBJ whole genome shotgun (WGS) entry which is preliminary data.</text>
</comment>
<sequence length="411" mass="45965">MIARRVHSAVNMPGGIHPPLDIIASWPVPNYVNLETRPIAASIIASIFGPIALLLVFARLWYHGGCHIWDMEFPLYTLQRKLVMAIEINFVVATGLIKISILLFYRRLGARGVSQAFKAATWLTVGSIVLSTMTFCLISLFGCQPISAFWNQSDIEKMVAGYKYTCIEEAPVVLAAGIVSTIQDFITALLPSFIYWKIQIPLRQKAALFGIFAIAYGVVAFGAVRTYSTWILYYETYDISWQSWEVWNWTLAELYVGVICANAPALRIFFKQYLNPKFKGSKQQPRSKSWSNKSQLKGTTGNSRSTTVSKMAFWKGSFANHGYVSQPTELSIDENGGMHVRHDLDIHLPSSHRSSEDLIRETDTVELRTLNKAPPRLGPNSLGVIRESRVWRLSDNSTRGVMGGSGSSNKD</sequence>
<proteinExistence type="inferred from homology"/>
<evidence type="ECO:0000256" key="7">
    <source>
        <dbReference type="SAM" id="Phobius"/>
    </source>
</evidence>
<dbReference type="InterPro" id="IPR052337">
    <property type="entry name" value="SAT4-like"/>
</dbReference>
<dbReference type="PANTHER" id="PTHR33048:SF129">
    <property type="entry name" value="INTEGRAL MEMBRANE PROTEIN-RELATED"/>
    <property type="match status" value="1"/>
</dbReference>
<keyword evidence="10" id="KW-1185">Reference proteome</keyword>
<dbReference type="PANTHER" id="PTHR33048">
    <property type="entry name" value="PTH11-LIKE INTEGRAL MEMBRANE PROTEIN (AFU_ORTHOLOGUE AFUA_5G11245)"/>
    <property type="match status" value="1"/>
</dbReference>
<reference evidence="9" key="1">
    <citation type="submission" date="2023-01" db="EMBL/GenBank/DDBJ databases">
        <authorList>
            <person name="Van Ghelder C."/>
            <person name="Rancurel C."/>
        </authorList>
    </citation>
    <scope>NUCLEOTIDE SEQUENCE</scope>
    <source>
        <strain evidence="9">CNCM I-4278</strain>
    </source>
</reference>
<feature type="transmembrane region" description="Helical" evidence="7">
    <location>
        <begin position="206"/>
        <end position="227"/>
    </location>
</feature>
<feature type="domain" description="Rhodopsin" evidence="8">
    <location>
        <begin position="44"/>
        <end position="271"/>
    </location>
</feature>
<keyword evidence="2 7" id="KW-0812">Transmembrane</keyword>
<dbReference type="OrthoDB" id="5429740at2759"/>
<feature type="transmembrane region" description="Helical" evidence="7">
    <location>
        <begin position="39"/>
        <end position="62"/>
    </location>
</feature>